<evidence type="ECO:0000256" key="10">
    <source>
        <dbReference type="ARBA" id="ARBA00022989"/>
    </source>
</evidence>
<evidence type="ECO:0000256" key="5">
    <source>
        <dbReference type="ARBA" id="ARBA00022448"/>
    </source>
</evidence>
<keyword evidence="6" id="KW-0679">Respiratory chain</keyword>
<dbReference type="GO" id="GO:0008137">
    <property type="term" value="F:NADH dehydrogenase (ubiquinone) activity"/>
    <property type="evidence" value="ECO:0007669"/>
    <property type="project" value="UniProtKB-EC"/>
</dbReference>
<geneLocation type="mitochondrion" evidence="17"/>
<dbReference type="InterPro" id="IPR050269">
    <property type="entry name" value="ComplexI_Subunit6"/>
</dbReference>
<reference evidence="17" key="2">
    <citation type="submission" date="2019-08" db="EMBL/GenBank/DDBJ databases">
        <authorList>
            <person name="Liu H."/>
            <person name="Zhang F."/>
            <person name="Ge X."/>
            <person name="Yang Y."/>
        </authorList>
    </citation>
    <scope>NUCLEOTIDE SEQUENCE</scope>
</reference>
<comment type="subcellular location">
    <subcellularLocation>
        <location evidence="1">Mitochondrion membrane</location>
        <topology evidence="1">Multi-pass membrane protein</topology>
    </subcellularLocation>
</comment>
<evidence type="ECO:0000256" key="4">
    <source>
        <dbReference type="ARBA" id="ARBA00021095"/>
    </source>
</evidence>
<feature type="transmembrane region" description="Helical" evidence="16">
    <location>
        <begin position="130"/>
        <end position="149"/>
    </location>
</feature>
<keyword evidence="13 16" id="KW-0472">Membrane</keyword>
<keyword evidence="11" id="KW-0520">NAD</keyword>
<evidence type="ECO:0000256" key="12">
    <source>
        <dbReference type="ARBA" id="ARBA00023128"/>
    </source>
</evidence>
<evidence type="ECO:0000256" key="6">
    <source>
        <dbReference type="ARBA" id="ARBA00022660"/>
    </source>
</evidence>
<dbReference type="PANTHER" id="PTHR11435:SF1">
    <property type="entry name" value="NADH-UBIQUINONE OXIDOREDUCTASE CHAIN 6"/>
    <property type="match status" value="1"/>
</dbReference>
<evidence type="ECO:0000313" key="17">
    <source>
        <dbReference type="EMBL" id="QRC76517.1"/>
    </source>
</evidence>
<evidence type="ECO:0000256" key="13">
    <source>
        <dbReference type="ARBA" id="ARBA00023136"/>
    </source>
</evidence>
<dbReference type="EC" id="7.1.1.2" evidence="3"/>
<dbReference type="PANTHER" id="PTHR11435">
    <property type="entry name" value="NADH UBIQUINONE OXIDOREDUCTASE SUBUNIT ND6"/>
    <property type="match status" value="1"/>
</dbReference>
<feature type="transmembrane region" description="Helical" evidence="16">
    <location>
        <begin position="46"/>
        <end position="67"/>
    </location>
</feature>
<evidence type="ECO:0000256" key="9">
    <source>
        <dbReference type="ARBA" id="ARBA00022982"/>
    </source>
</evidence>
<proteinExistence type="inferred from homology"/>
<evidence type="ECO:0000256" key="14">
    <source>
        <dbReference type="ARBA" id="ARBA00031019"/>
    </source>
</evidence>
<evidence type="ECO:0000256" key="7">
    <source>
        <dbReference type="ARBA" id="ARBA00022692"/>
    </source>
</evidence>
<accession>A0A888YNW2</accession>
<name>A0A888YNW2_9COLE</name>
<evidence type="ECO:0000256" key="3">
    <source>
        <dbReference type="ARBA" id="ARBA00012944"/>
    </source>
</evidence>
<dbReference type="GO" id="GO:0031966">
    <property type="term" value="C:mitochondrial membrane"/>
    <property type="evidence" value="ECO:0007669"/>
    <property type="project" value="UniProtKB-SubCell"/>
</dbReference>
<sequence length="159" mass="17955">MLTIMLIIVSTLTLSFIFLNHPISMGVALLLQTISVSMTAGLTTNMFWYSYILFMIMIGGMLVLFLYMTSIASNKKFKFSIKLSLTLTVTLVVLMMILILNDFSLETLLKTSMSLEMTVNKFFTLPTSNLMIMLIIYLLITLIAVVKVTKTNFGPLRQK</sequence>
<evidence type="ECO:0000256" key="1">
    <source>
        <dbReference type="ARBA" id="ARBA00004225"/>
    </source>
</evidence>
<evidence type="ECO:0000256" key="11">
    <source>
        <dbReference type="ARBA" id="ARBA00023027"/>
    </source>
</evidence>
<keyword evidence="9" id="KW-0249">Electron transport</keyword>
<evidence type="ECO:0000256" key="8">
    <source>
        <dbReference type="ARBA" id="ARBA00022967"/>
    </source>
</evidence>
<comment type="catalytic activity">
    <reaction evidence="15">
        <text>a ubiquinone + NADH + 5 H(+)(in) = a ubiquinol + NAD(+) + 4 H(+)(out)</text>
        <dbReference type="Rhea" id="RHEA:29091"/>
        <dbReference type="Rhea" id="RHEA-COMP:9565"/>
        <dbReference type="Rhea" id="RHEA-COMP:9566"/>
        <dbReference type="ChEBI" id="CHEBI:15378"/>
        <dbReference type="ChEBI" id="CHEBI:16389"/>
        <dbReference type="ChEBI" id="CHEBI:17976"/>
        <dbReference type="ChEBI" id="CHEBI:57540"/>
        <dbReference type="ChEBI" id="CHEBI:57945"/>
        <dbReference type="EC" id="7.1.1.2"/>
    </reaction>
</comment>
<feature type="transmembrane region" description="Helical" evidence="16">
    <location>
        <begin position="79"/>
        <end position="100"/>
    </location>
</feature>
<keyword evidence="12 17" id="KW-0496">Mitochondrion</keyword>
<dbReference type="AlphaFoldDB" id="A0A888YNW2"/>
<evidence type="ECO:0000256" key="16">
    <source>
        <dbReference type="SAM" id="Phobius"/>
    </source>
</evidence>
<keyword evidence="5" id="KW-0813">Transport</keyword>
<comment type="similarity">
    <text evidence="2">Belongs to the complex I subunit 6 family.</text>
</comment>
<evidence type="ECO:0000256" key="2">
    <source>
        <dbReference type="ARBA" id="ARBA00005698"/>
    </source>
</evidence>
<organism evidence="17">
    <name type="scientific">Lycostomus sp. YXY-2021</name>
    <dbReference type="NCBI Taxonomy" id="2806917"/>
    <lineage>
        <taxon>Eukaryota</taxon>
        <taxon>Metazoa</taxon>
        <taxon>Ecdysozoa</taxon>
        <taxon>Arthropoda</taxon>
        <taxon>Hexapoda</taxon>
        <taxon>Insecta</taxon>
        <taxon>Pterygota</taxon>
        <taxon>Neoptera</taxon>
        <taxon>Endopterygota</taxon>
        <taxon>Coleoptera</taxon>
        <taxon>Polyphaga</taxon>
        <taxon>Elateriformia</taxon>
        <taxon>Elateroidea</taxon>
        <taxon>Lycidae</taxon>
        <taxon>Lycinae</taxon>
        <taxon>Lycostomus</taxon>
    </lineage>
</organism>
<keyword evidence="8" id="KW-1278">Translocase</keyword>
<keyword evidence="10 16" id="KW-1133">Transmembrane helix</keyword>
<protein>
    <recommendedName>
        <fullName evidence="4">NADH-ubiquinone oxidoreductase chain 6</fullName>
        <ecNumber evidence="3">7.1.1.2</ecNumber>
    </recommendedName>
    <alternativeName>
        <fullName evidence="14">NADH dehydrogenase subunit 6</fullName>
    </alternativeName>
</protein>
<evidence type="ECO:0000256" key="15">
    <source>
        <dbReference type="ARBA" id="ARBA00049551"/>
    </source>
</evidence>
<keyword evidence="7 16" id="KW-0812">Transmembrane</keyword>
<reference evidence="17" key="1">
    <citation type="journal article" date="2019" name="Mitochondrial DNA Part B Resour">
        <title>The complete mitogenome of Lycostomus sp. (Elateroidea: Lycidae).</title>
        <authorList>
            <person name="Liu H.Y."/>
            <person name="Kang Z.X."/>
            <person name="Zhang F."/>
            <person name="Ge X.Y."/>
            <person name="Yang Y.X."/>
        </authorList>
    </citation>
    <scope>NUCLEOTIDE SEQUENCE</scope>
</reference>
<gene>
    <name evidence="17" type="primary">ND6</name>
</gene>
<dbReference type="EMBL" id="MN264644">
    <property type="protein sequence ID" value="QRC76517.1"/>
    <property type="molecule type" value="Genomic_DNA"/>
</dbReference>